<organism evidence="1 2">
    <name type="scientific">Anaerocolumna jejuensis DSM 15929</name>
    <dbReference type="NCBI Taxonomy" id="1121322"/>
    <lineage>
        <taxon>Bacteria</taxon>
        <taxon>Bacillati</taxon>
        <taxon>Bacillota</taxon>
        <taxon>Clostridia</taxon>
        <taxon>Lachnospirales</taxon>
        <taxon>Lachnospiraceae</taxon>
        <taxon>Anaerocolumna</taxon>
    </lineage>
</organism>
<accession>A0A1M7CPE0</accession>
<sequence length="40" mass="4670">YGKVLEVLFSEDFVLYYQTDCLSVASYLFDNMSSTKYSEN</sequence>
<evidence type="ECO:0000313" key="2">
    <source>
        <dbReference type="Proteomes" id="UP000184386"/>
    </source>
</evidence>
<dbReference type="AlphaFoldDB" id="A0A1M7CPE0"/>
<dbReference type="Proteomes" id="UP000184386">
    <property type="component" value="Unassembled WGS sequence"/>
</dbReference>
<gene>
    <name evidence="1" type="ORF">SAMN02745136_05473</name>
</gene>
<feature type="non-terminal residue" evidence="1">
    <location>
        <position position="1"/>
    </location>
</feature>
<protein>
    <submittedName>
        <fullName evidence="1">Uncharacterized protein</fullName>
    </submittedName>
</protein>
<evidence type="ECO:0000313" key="1">
    <source>
        <dbReference type="EMBL" id="SHL69030.1"/>
    </source>
</evidence>
<name>A0A1M7CPE0_9FIRM</name>
<reference evidence="1 2" key="1">
    <citation type="submission" date="2016-11" db="EMBL/GenBank/DDBJ databases">
        <authorList>
            <person name="Jaros S."/>
            <person name="Januszkiewicz K."/>
            <person name="Wedrychowicz H."/>
        </authorList>
    </citation>
    <scope>NUCLEOTIDE SEQUENCE [LARGE SCALE GENOMIC DNA]</scope>
    <source>
        <strain evidence="1 2">DSM 15929</strain>
    </source>
</reference>
<proteinExistence type="predicted"/>
<keyword evidence="2" id="KW-1185">Reference proteome</keyword>
<dbReference type="EMBL" id="FRAC01000045">
    <property type="protein sequence ID" value="SHL69030.1"/>
    <property type="molecule type" value="Genomic_DNA"/>
</dbReference>